<comment type="caution">
    <text evidence="5">The sequence shown here is derived from an EMBL/GenBank/DDBJ whole genome shotgun (WGS) entry which is preliminary data.</text>
</comment>
<dbReference type="InterPro" id="IPR007130">
    <property type="entry name" value="DAGAT"/>
</dbReference>
<protein>
    <recommendedName>
        <fullName evidence="4">Serine aminopeptidase S33 domain-containing protein</fullName>
    </recommendedName>
</protein>
<keyword evidence="2" id="KW-0808">Transferase</keyword>
<dbReference type="GO" id="GO:0004144">
    <property type="term" value="F:diacylglycerol O-acyltransferase activity"/>
    <property type="evidence" value="ECO:0007669"/>
    <property type="project" value="UniProtKB-ARBA"/>
</dbReference>
<sequence>MASLAGFRVSPSLLINSEYKSCFRVRALSSGGVGDSTVLSADSVAVNGASVIREKGKTGSLIDVGNGKLKHSVVAERKLVKDVVSKDLEVLWEDGYGTQSVKDYLDAAKEIIKPDGGPPRWFCPVECGSPLKNSPTLLFLPGLDGLGLGLILHHKPLGKAFEVRCLHIPVHDRTPFEGLIKFVEQTVRLEHASSPNKPIYLVGDSFGGCLALAVASRNPSIDLVLILVNPATSFGRSQLQPLFPILEALPNELHVTVPYLLSFVMGDPMKMAMVNIDSKLPSRQRLEQMSGNLTALLPRLSGMADIIPKDTLLWKLKLLKSASAYANSRLHAVKAEVLMLASGKDNMLPSGDEAKRLKSTLQNCNVRYFKDNGHTLLLEDGISLLTIIKGTSKYRRSRKLDPVSDFLPPSMTEFKYAFDQVVGLLRFATSSVMLSTLEDGKIVKGLAGVPNEGKREGSSTEFFINDWIKVMGGVPVSAKNLFKLFSTKSHVLLYPGGAREALHYKGEEYKCIWPDQQEFVRMAARFGATIVPFGAVGEDDIADLVLDYNDLMKIPVVNDFIKENNHGINIRDEISGEVANQQLFIPGLLPKVPGRFYYLFGKPIRTKGKQDFLKDKENANQVYLHFQHLSSERSISQERKLHPSK</sequence>
<dbReference type="GO" id="GO:0016020">
    <property type="term" value="C:membrane"/>
    <property type="evidence" value="ECO:0007669"/>
    <property type="project" value="TreeGrafter"/>
</dbReference>
<evidence type="ECO:0000259" key="4">
    <source>
        <dbReference type="Pfam" id="PF12146"/>
    </source>
</evidence>
<dbReference type="PANTHER" id="PTHR22753">
    <property type="entry name" value="TRANSMEMBRANE PROTEIN 68"/>
    <property type="match status" value="1"/>
</dbReference>
<keyword evidence="3" id="KW-0012">Acyltransferase</keyword>
<gene>
    <name evidence="5" type="ORF">LWI28_021030</name>
</gene>
<dbReference type="InterPro" id="IPR029058">
    <property type="entry name" value="AB_hydrolase_fold"/>
</dbReference>
<evidence type="ECO:0000313" key="5">
    <source>
        <dbReference type="EMBL" id="KAI9186798.1"/>
    </source>
</evidence>
<dbReference type="SUPFAM" id="SSF53474">
    <property type="entry name" value="alpha/beta-Hydrolases"/>
    <property type="match status" value="1"/>
</dbReference>
<dbReference type="Pfam" id="PF12146">
    <property type="entry name" value="Hydrolase_4"/>
    <property type="match status" value="1"/>
</dbReference>
<proteinExistence type="inferred from homology"/>
<name>A0AAD5NXY7_ACENE</name>
<evidence type="ECO:0000256" key="3">
    <source>
        <dbReference type="ARBA" id="ARBA00023315"/>
    </source>
</evidence>
<evidence type="ECO:0000256" key="1">
    <source>
        <dbReference type="ARBA" id="ARBA00005420"/>
    </source>
</evidence>
<organism evidence="5 6">
    <name type="scientific">Acer negundo</name>
    <name type="common">Box elder</name>
    <dbReference type="NCBI Taxonomy" id="4023"/>
    <lineage>
        <taxon>Eukaryota</taxon>
        <taxon>Viridiplantae</taxon>
        <taxon>Streptophyta</taxon>
        <taxon>Embryophyta</taxon>
        <taxon>Tracheophyta</taxon>
        <taxon>Spermatophyta</taxon>
        <taxon>Magnoliopsida</taxon>
        <taxon>eudicotyledons</taxon>
        <taxon>Gunneridae</taxon>
        <taxon>Pentapetalae</taxon>
        <taxon>rosids</taxon>
        <taxon>malvids</taxon>
        <taxon>Sapindales</taxon>
        <taxon>Sapindaceae</taxon>
        <taxon>Hippocastanoideae</taxon>
        <taxon>Acereae</taxon>
        <taxon>Acer</taxon>
    </lineage>
</organism>
<dbReference type="AlphaFoldDB" id="A0AAD5NXY7"/>
<reference evidence="5" key="1">
    <citation type="journal article" date="2022" name="Plant J.">
        <title>Strategies of tolerance reflected in two North American maple genomes.</title>
        <authorList>
            <person name="McEvoy S.L."/>
            <person name="Sezen U.U."/>
            <person name="Trouern-Trend A."/>
            <person name="McMahon S.M."/>
            <person name="Schaberg P.G."/>
            <person name="Yang J."/>
            <person name="Wegrzyn J.L."/>
            <person name="Swenson N.G."/>
        </authorList>
    </citation>
    <scope>NUCLEOTIDE SEQUENCE</scope>
    <source>
        <strain evidence="5">91603</strain>
    </source>
</reference>
<dbReference type="Proteomes" id="UP001064489">
    <property type="component" value="Chromosome 3"/>
</dbReference>
<keyword evidence="6" id="KW-1185">Reference proteome</keyword>
<dbReference type="Gene3D" id="3.40.50.1820">
    <property type="entry name" value="alpha/beta hydrolase"/>
    <property type="match status" value="1"/>
</dbReference>
<evidence type="ECO:0000313" key="6">
    <source>
        <dbReference type="Proteomes" id="UP001064489"/>
    </source>
</evidence>
<dbReference type="PANTHER" id="PTHR22753:SF14">
    <property type="entry name" value="MONOACYLGLYCEROL_DIACYLGLYCEROL O-ACYLTRANSFERASE"/>
    <property type="match status" value="1"/>
</dbReference>
<comment type="similarity">
    <text evidence="1">Belongs to the diacylglycerol acyltransferase family.</text>
</comment>
<feature type="domain" description="Serine aminopeptidase S33" evidence="4">
    <location>
        <begin position="188"/>
        <end position="379"/>
    </location>
</feature>
<dbReference type="EMBL" id="JAJSOW010000100">
    <property type="protein sequence ID" value="KAI9186798.1"/>
    <property type="molecule type" value="Genomic_DNA"/>
</dbReference>
<dbReference type="InterPro" id="IPR022742">
    <property type="entry name" value="Hydrolase_4"/>
</dbReference>
<accession>A0AAD5NXY7</accession>
<dbReference type="GO" id="GO:0019432">
    <property type="term" value="P:triglyceride biosynthetic process"/>
    <property type="evidence" value="ECO:0007669"/>
    <property type="project" value="UniProtKB-ARBA"/>
</dbReference>
<reference evidence="5" key="2">
    <citation type="submission" date="2023-02" db="EMBL/GenBank/DDBJ databases">
        <authorList>
            <person name="Swenson N.G."/>
            <person name="Wegrzyn J.L."/>
            <person name="Mcevoy S.L."/>
        </authorList>
    </citation>
    <scope>NUCLEOTIDE SEQUENCE</scope>
    <source>
        <strain evidence="5">91603</strain>
        <tissue evidence="5">Leaf</tissue>
    </source>
</reference>
<dbReference type="Pfam" id="PF03982">
    <property type="entry name" value="DAGAT"/>
    <property type="match status" value="1"/>
</dbReference>
<evidence type="ECO:0000256" key="2">
    <source>
        <dbReference type="ARBA" id="ARBA00022679"/>
    </source>
</evidence>